<name>A0A0J8B180_BETVV</name>
<proteinExistence type="predicted"/>
<organism evidence="1 2">
    <name type="scientific">Beta vulgaris subsp. vulgaris</name>
    <name type="common">Beet</name>
    <dbReference type="NCBI Taxonomy" id="3555"/>
    <lineage>
        <taxon>Eukaryota</taxon>
        <taxon>Viridiplantae</taxon>
        <taxon>Streptophyta</taxon>
        <taxon>Embryophyta</taxon>
        <taxon>Tracheophyta</taxon>
        <taxon>Spermatophyta</taxon>
        <taxon>Magnoliopsida</taxon>
        <taxon>eudicotyledons</taxon>
        <taxon>Gunneridae</taxon>
        <taxon>Pentapetalae</taxon>
        <taxon>Caryophyllales</taxon>
        <taxon>Chenopodiaceae</taxon>
        <taxon>Betoideae</taxon>
        <taxon>Beta</taxon>
    </lineage>
</organism>
<evidence type="ECO:0000313" key="1">
    <source>
        <dbReference type="EMBL" id="KMS94741.1"/>
    </source>
</evidence>
<sequence length="117" mass="12894">MNLSGSQDKPTLALTIPRSNQVVYKGFPSATQFLSIQALPYSPLPDCTAFCTQAMIWTACAVYCQIQSRSRLHFVDLSSGASGLEAFSRYPTHDSFSAMPGRATEFTSHANQRFLSY</sequence>
<dbReference type="EMBL" id="KQ090996">
    <property type="protein sequence ID" value="KMS94741.1"/>
    <property type="molecule type" value="Genomic_DNA"/>
</dbReference>
<accession>A0A0J8B180</accession>
<reference evidence="1 2" key="1">
    <citation type="journal article" date="2014" name="Nature">
        <title>The genome of the recently domesticated crop plant sugar beet (Beta vulgaris).</title>
        <authorList>
            <person name="Dohm J.C."/>
            <person name="Minoche A.E."/>
            <person name="Holtgrawe D."/>
            <person name="Capella-Gutierrez S."/>
            <person name="Zakrzewski F."/>
            <person name="Tafer H."/>
            <person name="Rupp O."/>
            <person name="Sorensen T.R."/>
            <person name="Stracke R."/>
            <person name="Reinhardt R."/>
            <person name="Goesmann A."/>
            <person name="Kraft T."/>
            <person name="Schulz B."/>
            <person name="Stadler P.F."/>
            <person name="Schmidt T."/>
            <person name="Gabaldon T."/>
            <person name="Lehrach H."/>
            <person name="Weisshaar B."/>
            <person name="Himmelbauer H."/>
        </authorList>
    </citation>
    <scope>NUCLEOTIDE SEQUENCE [LARGE SCALE GENOMIC DNA]</scope>
    <source>
        <tissue evidence="1">Taproot</tissue>
    </source>
</reference>
<protein>
    <submittedName>
        <fullName evidence="1">Uncharacterized protein</fullName>
    </submittedName>
</protein>
<gene>
    <name evidence="1" type="ORF">BVRB_015700</name>
</gene>
<dbReference type="Gramene" id="KMS94741">
    <property type="protein sequence ID" value="KMS94741"/>
    <property type="gene ID" value="BVRB_015700"/>
</dbReference>
<dbReference type="AlphaFoldDB" id="A0A0J8B180"/>
<keyword evidence="2" id="KW-1185">Reference proteome</keyword>
<dbReference type="Proteomes" id="UP000035740">
    <property type="component" value="Unassembled WGS sequence"/>
</dbReference>
<evidence type="ECO:0000313" key="2">
    <source>
        <dbReference type="Proteomes" id="UP000035740"/>
    </source>
</evidence>